<proteinExistence type="predicted"/>
<dbReference type="Gene3D" id="3.60.10.10">
    <property type="entry name" value="Endonuclease/exonuclease/phosphatase"/>
    <property type="match status" value="1"/>
</dbReference>
<dbReference type="EMBL" id="CM017619">
    <property type="protein sequence ID" value="TYI04862.1"/>
    <property type="molecule type" value="Genomic_DNA"/>
</dbReference>
<sequence>MKEKKKREGEQENRKEKGAKEFGEVIDRCKLVDLSLLGKKFTCIGSDGKRSRLDRFLIKENWFVHLKDLQQQSLNRSISDHIPVSLVNESIN</sequence>
<name>A0A5D2NLU5_GOSTO</name>
<dbReference type="InterPro" id="IPR036691">
    <property type="entry name" value="Endo/exonu/phosph_ase_sf"/>
</dbReference>
<keyword evidence="2" id="KW-1185">Reference proteome</keyword>
<protein>
    <recommendedName>
        <fullName evidence="3">Endonuclease/exonuclease/phosphatase domain-containing protein</fullName>
    </recommendedName>
</protein>
<evidence type="ECO:0000313" key="1">
    <source>
        <dbReference type="EMBL" id="TYI04862.1"/>
    </source>
</evidence>
<dbReference type="AlphaFoldDB" id="A0A5D2NLU5"/>
<dbReference type="PANTHER" id="PTHR33710">
    <property type="entry name" value="BNAC02G09200D PROTEIN"/>
    <property type="match status" value="1"/>
</dbReference>
<organism evidence="1 2">
    <name type="scientific">Gossypium tomentosum</name>
    <name type="common">Hawaiian cotton</name>
    <name type="synonym">Gossypium sandvicense</name>
    <dbReference type="NCBI Taxonomy" id="34277"/>
    <lineage>
        <taxon>Eukaryota</taxon>
        <taxon>Viridiplantae</taxon>
        <taxon>Streptophyta</taxon>
        <taxon>Embryophyta</taxon>
        <taxon>Tracheophyta</taxon>
        <taxon>Spermatophyta</taxon>
        <taxon>Magnoliopsida</taxon>
        <taxon>eudicotyledons</taxon>
        <taxon>Gunneridae</taxon>
        <taxon>Pentapetalae</taxon>
        <taxon>rosids</taxon>
        <taxon>malvids</taxon>
        <taxon>Malvales</taxon>
        <taxon>Malvaceae</taxon>
        <taxon>Malvoideae</taxon>
        <taxon>Gossypium</taxon>
    </lineage>
</organism>
<accession>A0A5D2NLU5</accession>
<dbReference type="SUPFAM" id="SSF56219">
    <property type="entry name" value="DNase I-like"/>
    <property type="match status" value="1"/>
</dbReference>
<dbReference type="Proteomes" id="UP000322667">
    <property type="component" value="Chromosome A10"/>
</dbReference>
<reference evidence="1 2" key="1">
    <citation type="submission" date="2019-07" db="EMBL/GenBank/DDBJ databases">
        <title>WGS assembly of Gossypium tomentosum.</title>
        <authorList>
            <person name="Chen Z.J."/>
            <person name="Sreedasyam A."/>
            <person name="Ando A."/>
            <person name="Song Q."/>
            <person name="De L."/>
            <person name="Hulse-Kemp A."/>
            <person name="Ding M."/>
            <person name="Ye W."/>
            <person name="Kirkbride R."/>
            <person name="Jenkins J."/>
            <person name="Plott C."/>
            <person name="Lovell J."/>
            <person name="Lin Y.-M."/>
            <person name="Vaughn R."/>
            <person name="Liu B."/>
            <person name="Li W."/>
            <person name="Simpson S."/>
            <person name="Scheffler B."/>
            <person name="Saski C."/>
            <person name="Grover C."/>
            <person name="Hu G."/>
            <person name="Conover J."/>
            <person name="Carlson J."/>
            <person name="Shu S."/>
            <person name="Boston L."/>
            <person name="Williams M."/>
            <person name="Peterson D."/>
            <person name="Mcgee K."/>
            <person name="Jones D."/>
            <person name="Wendel J."/>
            <person name="Stelly D."/>
            <person name="Grimwood J."/>
            <person name="Schmutz J."/>
        </authorList>
    </citation>
    <scope>NUCLEOTIDE SEQUENCE [LARGE SCALE GENOMIC DNA]</scope>
    <source>
        <strain evidence="1">7179.01</strain>
    </source>
</reference>
<evidence type="ECO:0000313" key="2">
    <source>
        <dbReference type="Proteomes" id="UP000322667"/>
    </source>
</evidence>
<gene>
    <name evidence="1" type="ORF">ES332_A10G048800v1</name>
</gene>
<dbReference type="PANTHER" id="PTHR33710:SF64">
    <property type="entry name" value="ENDONUCLEASE_EXONUCLEASE_PHOSPHATASE DOMAIN-CONTAINING PROTEIN"/>
    <property type="match status" value="1"/>
</dbReference>
<evidence type="ECO:0008006" key="3">
    <source>
        <dbReference type="Google" id="ProtNLM"/>
    </source>
</evidence>